<keyword evidence="10" id="KW-1185">Reference proteome</keyword>
<dbReference type="CDD" id="cd11067">
    <property type="entry name" value="CYP152"/>
    <property type="match status" value="1"/>
</dbReference>
<keyword evidence="4" id="KW-0479">Metal-binding</keyword>
<name>A0ABT6HNG4_9ACTN</name>
<evidence type="ECO:0000256" key="3">
    <source>
        <dbReference type="ARBA" id="ARBA00022617"/>
    </source>
</evidence>
<evidence type="ECO:0000256" key="7">
    <source>
        <dbReference type="ARBA" id="ARBA00023033"/>
    </source>
</evidence>
<dbReference type="RefSeq" id="WP_279928727.1">
    <property type="nucleotide sequence ID" value="NZ_JARWBG010000016.1"/>
</dbReference>
<dbReference type="SUPFAM" id="SSF48264">
    <property type="entry name" value="Cytochrome P450"/>
    <property type="match status" value="1"/>
</dbReference>
<dbReference type="EMBL" id="JARWBG010000016">
    <property type="protein sequence ID" value="MDH2390255.1"/>
    <property type="molecule type" value="Genomic_DNA"/>
</dbReference>
<accession>A0ABT6HNG4</accession>
<organism evidence="9 10">
    <name type="scientific">Streptomyces chengmaiensis</name>
    <dbReference type="NCBI Taxonomy" id="3040919"/>
    <lineage>
        <taxon>Bacteria</taxon>
        <taxon>Bacillati</taxon>
        <taxon>Actinomycetota</taxon>
        <taxon>Actinomycetes</taxon>
        <taxon>Kitasatosporales</taxon>
        <taxon>Streptomycetaceae</taxon>
        <taxon>Streptomyces</taxon>
    </lineage>
</organism>
<evidence type="ECO:0000256" key="4">
    <source>
        <dbReference type="ARBA" id="ARBA00022723"/>
    </source>
</evidence>
<gene>
    <name evidence="9" type="ORF">QCN29_15935</name>
</gene>
<dbReference type="Pfam" id="PF00067">
    <property type="entry name" value="p450"/>
    <property type="match status" value="1"/>
</dbReference>
<protein>
    <submittedName>
        <fullName evidence="9">Cytochrome P450</fullName>
    </submittedName>
</protein>
<evidence type="ECO:0000256" key="8">
    <source>
        <dbReference type="SAM" id="MobiDB-lite"/>
    </source>
</evidence>
<keyword evidence="3" id="KW-0349">Heme</keyword>
<dbReference type="InterPro" id="IPR001128">
    <property type="entry name" value="Cyt_P450"/>
</dbReference>
<evidence type="ECO:0000256" key="2">
    <source>
        <dbReference type="ARBA" id="ARBA00010617"/>
    </source>
</evidence>
<reference evidence="9 10" key="1">
    <citation type="submission" date="2023-04" db="EMBL/GenBank/DDBJ databases">
        <title>Streptomyces chengmaiensis sp. nov. isolated from the stem of mangrove plant in Hainan.</title>
        <authorList>
            <person name="Huang X."/>
            <person name="Zhou S."/>
            <person name="Chu X."/>
            <person name="Xie Y."/>
            <person name="Lin Y."/>
        </authorList>
    </citation>
    <scope>NUCLEOTIDE SEQUENCE [LARGE SCALE GENOMIC DNA]</scope>
    <source>
        <strain evidence="9 10">HNM0663</strain>
    </source>
</reference>
<sequence length="433" mass="47866">MNQRTAPVVESTVSFLTHGYAWLPDLRRHLGENTVQTRLAGRTATALHGPDAVRFFYDERHVVRRSALPAPVVDTLFGRGAVQALDGPEHRARKALFLTLLTGEAPVASLVERVGTEWDAASRAWAQQPAVELFRATSVVLTRAVCGWAGVPLPAEETVQTADDMVAMVDGFATAGPRHWHARRARIRQEKRFEELIRAEREAAERAAGRNGAGPQGSLVRAVALHRGAYGELLDEHTAAVEALNIVRPATAVAWYVVFAAHALHRWPQHRAPLRARDAAYAEAFAHEVRRFYPFVPFIVGLAARELHWEGVTVPEHSLVLLDVYGQNHDPALWPHPYAFDPARFLGRQPGRDELIPQGGGDPHGHRCPGEDVTVALLRSVSTRLAGMDYDVPRQDLAIPLRHVPTRPRSGLVVSVPPPHAAPPRARNRRPDW</sequence>
<evidence type="ECO:0000256" key="1">
    <source>
        <dbReference type="ARBA" id="ARBA00001971"/>
    </source>
</evidence>
<comment type="caution">
    <text evidence="9">The sequence shown here is derived from an EMBL/GenBank/DDBJ whole genome shotgun (WGS) entry which is preliminary data.</text>
</comment>
<dbReference type="Gene3D" id="1.10.630.10">
    <property type="entry name" value="Cytochrome P450"/>
    <property type="match status" value="1"/>
</dbReference>
<keyword evidence="7" id="KW-0503">Monooxygenase</keyword>
<dbReference type="InterPro" id="IPR036396">
    <property type="entry name" value="Cyt_P450_sf"/>
</dbReference>
<dbReference type="PANTHER" id="PTHR24286:SF24">
    <property type="entry name" value="LANOSTEROL 14-ALPHA DEMETHYLASE"/>
    <property type="match status" value="1"/>
</dbReference>
<feature type="region of interest" description="Disordered" evidence="8">
    <location>
        <begin position="410"/>
        <end position="433"/>
    </location>
</feature>
<evidence type="ECO:0000256" key="5">
    <source>
        <dbReference type="ARBA" id="ARBA00023002"/>
    </source>
</evidence>
<proteinExistence type="inferred from homology"/>
<keyword evidence="5" id="KW-0560">Oxidoreductase</keyword>
<dbReference type="InterPro" id="IPR002401">
    <property type="entry name" value="Cyt_P450_E_grp-I"/>
</dbReference>
<evidence type="ECO:0000313" key="10">
    <source>
        <dbReference type="Proteomes" id="UP001223144"/>
    </source>
</evidence>
<evidence type="ECO:0000256" key="6">
    <source>
        <dbReference type="ARBA" id="ARBA00023004"/>
    </source>
</evidence>
<dbReference type="PRINTS" id="PR00463">
    <property type="entry name" value="EP450I"/>
</dbReference>
<comment type="cofactor">
    <cofactor evidence="1">
        <name>heme</name>
        <dbReference type="ChEBI" id="CHEBI:30413"/>
    </cofactor>
</comment>
<evidence type="ECO:0000313" key="9">
    <source>
        <dbReference type="EMBL" id="MDH2390255.1"/>
    </source>
</evidence>
<comment type="similarity">
    <text evidence="2">Belongs to the cytochrome P450 family.</text>
</comment>
<dbReference type="PANTHER" id="PTHR24286">
    <property type="entry name" value="CYTOCHROME P450 26"/>
    <property type="match status" value="1"/>
</dbReference>
<keyword evidence="6" id="KW-0408">Iron</keyword>
<dbReference type="Proteomes" id="UP001223144">
    <property type="component" value="Unassembled WGS sequence"/>
</dbReference>